<gene>
    <name evidence="3" type="ORF">CMV_011877</name>
</gene>
<sequence>MESRDKKGSALPKPSKFAVYQNAALSAALTAKSLQPPKYTLLCIFCLSSASAFALLTVLSRENGFIDDLKFKSLPQETAYLFVKAIQTIVGLVFFGTIFALFKAISLRRERNIAAVPVLSSNKGNKDQTCLSNHQLELLGIKPKVKQVVSDSSKKPPKSRPHLTPSSDVLVPLHQPITSPNRSSRTSADRSNSSGGNRIRAVSTPSKSPSSSSSLYLVPGSVSQLPSVQNSPGVDSVVSSPWSNKRTSSGKEITSEEQLEQFLAEVDEKITESAGKLATPPPTIRGFSIASPNTIPSSANTSGTTRSTPLRSVRMSPGSQKFSTPPKKGEGDLPAPMSMEESIEAFEHLGIYPQIEQWRDHIRQWFSSFLLNPLLKKIEMSHVQVMQAAARLGISITISQVGSDLPTTGTPTSVSPIDRTKEWQPAFTLDEDGILHQLRATLVQTIDSSTSKLPLANLQQSPQQNPLIPIMQECVDAITEHQRLHALVKGEWVKGLLPQSSVRADYTVQRIRELAEGTCLKNYEYLGSGEVYDKKNKKWTLELPTDSHLLLYLFCAFLEHPKWMLHVDPTSYVGAQSIKNPLFLGVLPPKERFPDKYVAVVSGVPSFFHPGASILIIGRQSPPIFALYWDKKLQFSLQGRTALWDSILLLCHRIKVGYGGIVRGLLHFACNRLIAADNSCKGLVNMSSDCTFPLLTWLSETYLR</sequence>
<dbReference type="EMBL" id="JRKL02001482">
    <property type="protein sequence ID" value="KAF3963767.1"/>
    <property type="molecule type" value="Genomic_DNA"/>
</dbReference>
<evidence type="ECO:0000256" key="1">
    <source>
        <dbReference type="SAM" id="MobiDB-lite"/>
    </source>
</evidence>
<protein>
    <recommendedName>
        <fullName evidence="5">Cytochrome B561-related protein</fullName>
    </recommendedName>
</protein>
<dbReference type="AlphaFoldDB" id="A0A8J4RGJ7"/>
<organism evidence="3 4">
    <name type="scientific">Castanea mollissima</name>
    <name type="common">Chinese chestnut</name>
    <dbReference type="NCBI Taxonomy" id="60419"/>
    <lineage>
        <taxon>Eukaryota</taxon>
        <taxon>Viridiplantae</taxon>
        <taxon>Streptophyta</taxon>
        <taxon>Embryophyta</taxon>
        <taxon>Tracheophyta</taxon>
        <taxon>Spermatophyta</taxon>
        <taxon>Magnoliopsida</taxon>
        <taxon>eudicotyledons</taxon>
        <taxon>Gunneridae</taxon>
        <taxon>Pentapetalae</taxon>
        <taxon>rosids</taxon>
        <taxon>fabids</taxon>
        <taxon>Fagales</taxon>
        <taxon>Fagaceae</taxon>
        <taxon>Castanea</taxon>
    </lineage>
</organism>
<dbReference type="Pfam" id="PF09786">
    <property type="entry name" value="CytochromB561_N"/>
    <property type="match status" value="1"/>
</dbReference>
<evidence type="ECO:0000313" key="3">
    <source>
        <dbReference type="EMBL" id="KAF3963767.1"/>
    </source>
</evidence>
<dbReference type="InterPro" id="IPR019176">
    <property type="entry name" value="Cytochrome_B561-rel"/>
</dbReference>
<keyword evidence="2" id="KW-0472">Membrane</keyword>
<proteinExistence type="predicted"/>
<dbReference type="PANTHER" id="PTHR21780:SF0">
    <property type="entry name" value="TRANSMEMBRANE PROTEIN 209"/>
    <property type="match status" value="1"/>
</dbReference>
<reference evidence="3" key="1">
    <citation type="submission" date="2020-03" db="EMBL/GenBank/DDBJ databases">
        <title>Castanea mollissima Vanexum genome sequencing.</title>
        <authorList>
            <person name="Staton M."/>
        </authorList>
    </citation>
    <scope>NUCLEOTIDE SEQUENCE</scope>
    <source>
        <tissue evidence="3">Leaf</tissue>
    </source>
</reference>
<keyword evidence="4" id="KW-1185">Reference proteome</keyword>
<feature type="transmembrane region" description="Helical" evidence="2">
    <location>
        <begin position="79"/>
        <end position="102"/>
    </location>
</feature>
<feature type="region of interest" description="Disordered" evidence="1">
    <location>
        <begin position="289"/>
        <end position="335"/>
    </location>
</feature>
<comment type="caution">
    <text evidence="3">The sequence shown here is derived from an EMBL/GenBank/DDBJ whole genome shotgun (WGS) entry which is preliminary data.</text>
</comment>
<feature type="transmembrane region" description="Helical" evidence="2">
    <location>
        <begin position="39"/>
        <end position="59"/>
    </location>
</feature>
<feature type="compositionally biased region" description="Low complexity" evidence="1">
    <location>
        <begin position="202"/>
        <end position="223"/>
    </location>
</feature>
<feature type="compositionally biased region" description="Polar residues" evidence="1">
    <location>
        <begin position="290"/>
        <end position="310"/>
    </location>
</feature>
<dbReference type="PANTHER" id="PTHR21780">
    <property type="entry name" value="TRANSMEMBRANE PROTEIN 209"/>
    <property type="match status" value="1"/>
</dbReference>
<feature type="region of interest" description="Disordered" evidence="1">
    <location>
        <begin position="149"/>
        <end position="255"/>
    </location>
</feature>
<accession>A0A8J4RGJ7</accession>
<evidence type="ECO:0000256" key="2">
    <source>
        <dbReference type="SAM" id="Phobius"/>
    </source>
</evidence>
<keyword evidence="2" id="KW-1133">Transmembrane helix</keyword>
<name>A0A8J4RGJ7_9ROSI</name>
<evidence type="ECO:0000313" key="4">
    <source>
        <dbReference type="Proteomes" id="UP000737018"/>
    </source>
</evidence>
<evidence type="ECO:0008006" key="5">
    <source>
        <dbReference type="Google" id="ProtNLM"/>
    </source>
</evidence>
<feature type="compositionally biased region" description="Polar residues" evidence="1">
    <location>
        <begin position="224"/>
        <end position="252"/>
    </location>
</feature>
<feature type="compositionally biased region" description="Low complexity" evidence="1">
    <location>
        <begin position="182"/>
        <end position="194"/>
    </location>
</feature>
<keyword evidence="2" id="KW-0812">Transmembrane</keyword>
<dbReference type="Proteomes" id="UP000737018">
    <property type="component" value="Unassembled WGS sequence"/>
</dbReference>
<dbReference type="OrthoDB" id="509821at2759"/>
<dbReference type="GO" id="GO:0016020">
    <property type="term" value="C:membrane"/>
    <property type="evidence" value="ECO:0007669"/>
    <property type="project" value="TreeGrafter"/>
</dbReference>